<dbReference type="Proteomes" id="UP001151760">
    <property type="component" value="Unassembled WGS sequence"/>
</dbReference>
<reference evidence="1" key="1">
    <citation type="journal article" date="2022" name="Int. J. Mol. Sci.">
        <title>Draft Genome of Tanacetum Coccineum: Genomic Comparison of Closely Related Tanacetum-Family Plants.</title>
        <authorList>
            <person name="Yamashiro T."/>
            <person name="Shiraishi A."/>
            <person name="Nakayama K."/>
            <person name="Satake H."/>
        </authorList>
    </citation>
    <scope>NUCLEOTIDE SEQUENCE</scope>
</reference>
<protein>
    <recommendedName>
        <fullName evidence="3">Reverse transcriptase domain-containing protein</fullName>
    </recommendedName>
</protein>
<comment type="caution">
    <text evidence="1">The sequence shown here is derived from an EMBL/GenBank/DDBJ whole genome shotgun (WGS) entry which is preliminary data.</text>
</comment>
<accession>A0ABQ5GM32</accession>
<reference evidence="1" key="2">
    <citation type="submission" date="2022-01" db="EMBL/GenBank/DDBJ databases">
        <authorList>
            <person name="Yamashiro T."/>
            <person name="Shiraishi A."/>
            <person name="Satake H."/>
            <person name="Nakayama K."/>
        </authorList>
    </citation>
    <scope>NUCLEOTIDE SEQUENCE</scope>
</reference>
<gene>
    <name evidence="1" type="ORF">Tco_1042974</name>
</gene>
<proteinExistence type="predicted"/>
<evidence type="ECO:0000313" key="1">
    <source>
        <dbReference type="EMBL" id="GJT76249.1"/>
    </source>
</evidence>
<sequence length="274" mass="31222">MVWKVLVPADFVFYKGEIPLRVARVYHLHLDQTSRYTANYDHMTANRIDVIELACEEYSQEVLGFSDSVAYGNPSPDYDPIRPVTSSILNHKDYTPGIVKKLKLLKPTKTLNPTFDEASEVELKDLPPHLEYAFLEGDTSCRHHSKKRLRIGERQLLARFLSAPPGEPSHETSPISRVLSREFVLTNPYGIGLRTQQFRSQRTGKNQRSMTTTRKRLKNFLDRMINLSRSLNSPWVKEGIVLGHKISKSSIEVDRAKVEVIAKLPHPTTVKGVC</sequence>
<keyword evidence="2" id="KW-1185">Reference proteome</keyword>
<evidence type="ECO:0000313" key="2">
    <source>
        <dbReference type="Proteomes" id="UP001151760"/>
    </source>
</evidence>
<name>A0ABQ5GM32_9ASTR</name>
<evidence type="ECO:0008006" key="3">
    <source>
        <dbReference type="Google" id="ProtNLM"/>
    </source>
</evidence>
<dbReference type="EMBL" id="BQNB010018607">
    <property type="protein sequence ID" value="GJT76249.1"/>
    <property type="molecule type" value="Genomic_DNA"/>
</dbReference>
<organism evidence="1 2">
    <name type="scientific">Tanacetum coccineum</name>
    <dbReference type="NCBI Taxonomy" id="301880"/>
    <lineage>
        <taxon>Eukaryota</taxon>
        <taxon>Viridiplantae</taxon>
        <taxon>Streptophyta</taxon>
        <taxon>Embryophyta</taxon>
        <taxon>Tracheophyta</taxon>
        <taxon>Spermatophyta</taxon>
        <taxon>Magnoliopsida</taxon>
        <taxon>eudicotyledons</taxon>
        <taxon>Gunneridae</taxon>
        <taxon>Pentapetalae</taxon>
        <taxon>asterids</taxon>
        <taxon>campanulids</taxon>
        <taxon>Asterales</taxon>
        <taxon>Asteraceae</taxon>
        <taxon>Asteroideae</taxon>
        <taxon>Anthemideae</taxon>
        <taxon>Anthemidinae</taxon>
        <taxon>Tanacetum</taxon>
    </lineage>
</organism>